<dbReference type="InterPro" id="IPR018958">
    <property type="entry name" value="Knr4/Smi1-like_dom"/>
</dbReference>
<name>A0A833H147_9LEPT</name>
<sequence length="125" mass="14930">MSKSIDEIIKSIKQTKLFTDRPIYSEERLQTIEKSIGFTFPDDYRSFVTRIEPELANFYFIDPHRSKKNADLVIFSRWNDDRFAFRKNGEIATILNDEETGHTWKNFTDWLLYVWGMSNRPVNPE</sequence>
<evidence type="ECO:0000313" key="2">
    <source>
        <dbReference type="EMBL" id="KAB2932009.1"/>
    </source>
</evidence>
<proteinExistence type="predicted"/>
<dbReference type="Gene3D" id="3.40.1580.10">
    <property type="entry name" value="SMI1/KNR4-like"/>
    <property type="match status" value="1"/>
</dbReference>
<feature type="domain" description="Knr4/Smi1-like" evidence="1">
    <location>
        <begin position="25"/>
        <end position="111"/>
    </location>
</feature>
<dbReference type="SUPFAM" id="SSF160631">
    <property type="entry name" value="SMI1/KNR4-like"/>
    <property type="match status" value="1"/>
</dbReference>
<gene>
    <name evidence="2" type="ORF">F9K24_12045</name>
</gene>
<dbReference type="EMBL" id="WBUI01000011">
    <property type="protein sequence ID" value="KAB2932009.1"/>
    <property type="molecule type" value="Genomic_DNA"/>
</dbReference>
<comment type="caution">
    <text evidence="2">The sequence shown here is derived from an EMBL/GenBank/DDBJ whole genome shotgun (WGS) entry which is preliminary data.</text>
</comment>
<evidence type="ECO:0000313" key="3">
    <source>
        <dbReference type="Proteomes" id="UP000460298"/>
    </source>
</evidence>
<dbReference type="Proteomes" id="UP000460298">
    <property type="component" value="Unassembled WGS sequence"/>
</dbReference>
<dbReference type="InterPro" id="IPR037883">
    <property type="entry name" value="Knr4/Smi1-like_sf"/>
</dbReference>
<protein>
    <submittedName>
        <fullName evidence="2">SMI1/KNR4 family protein</fullName>
    </submittedName>
</protein>
<dbReference type="AlphaFoldDB" id="A0A833H147"/>
<accession>A0A833H147</accession>
<evidence type="ECO:0000259" key="1">
    <source>
        <dbReference type="Pfam" id="PF09346"/>
    </source>
</evidence>
<dbReference type="Pfam" id="PF09346">
    <property type="entry name" value="SMI1_KNR4"/>
    <property type="match status" value="1"/>
</dbReference>
<reference evidence="2 3" key="1">
    <citation type="submission" date="2019-10" db="EMBL/GenBank/DDBJ databases">
        <title>Extracellular Electron Transfer in a Candidatus Methanoperedens spp. Enrichment Culture.</title>
        <authorList>
            <person name="Berger S."/>
            <person name="Rangel Shaw D."/>
            <person name="Berben T."/>
            <person name="In 'T Zandt M."/>
            <person name="Frank J."/>
            <person name="Reimann J."/>
            <person name="Jetten M.S.M."/>
            <person name="Welte C.U."/>
        </authorList>
    </citation>
    <scope>NUCLEOTIDE SEQUENCE [LARGE SCALE GENOMIC DNA]</scope>
    <source>
        <strain evidence="2">SB12</strain>
    </source>
</reference>
<organism evidence="2 3">
    <name type="scientific">Leptonema illini</name>
    <dbReference type="NCBI Taxonomy" id="183"/>
    <lineage>
        <taxon>Bacteria</taxon>
        <taxon>Pseudomonadati</taxon>
        <taxon>Spirochaetota</taxon>
        <taxon>Spirochaetia</taxon>
        <taxon>Leptospirales</taxon>
        <taxon>Leptospiraceae</taxon>
        <taxon>Leptonema</taxon>
    </lineage>
</organism>